<protein>
    <submittedName>
        <fullName evidence="1">Uncharacterized protein</fullName>
    </submittedName>
</protein>
<proteinExistence type="predicted"/>
<sequence>MRVVLCTPGISCLIFTLRRSLHNPIQLRKQLREYVMTPGDHIMERFLKFEDSSTRLVSVVDDVFEEEKWIISLGSLSPEYDAIVWIIEAREHTNFSETKNDATARV</sequence>
<accession>A0AAV1USJ9</accession>
<comment type="caution">
    <text evidence="1">The sequence shown here is derived from an EMBL/GenBank/DDBJ whole genome shotgun (WGS) entry which is preliminary data.</text>
</comment>
<name>A0AAV1USJ9_9STRA</name>
<evidence type="ECO:0000313" key="1">
    <source>
        <dbReference type="EMBL" id="CAK7936647.1"/>
    </source>
</evidence>
<dbReference type="EMBL" id="CAKLBY020000224">
    <property type="protein sequence ID" value="CAK7936647.1"/>
    <property type="molecule type" value="Genomic_DNA"/>
</dbReference>
<dbReference type="AlphaFoldDB" id="A0AAV1USJ9"/>
<dbReference type="Proteomes" id="UP001162060">
    <property type="component" value="Unassembled WGS sequence"/>
</dbReference>
<evidence type="ECO:0000313" key="2">
    <source>
        <dbReference type="Proteomes" id="UP001162060"/>
    </source>
</evidence>
<organism evidence="1 2">
    <name type="scientific">Peronospora matthiolae</name>
    <dbReference type="NCBI Taxonomy" id="2874970"/>
    <lineage>
        <taxon>Eukaryota</taxon>
        <taxon>Sar</taxon>
        <taxon>Stramenopiles</taxon>
        <taxon>Oomycota</taxon>
        <taxon>Peronosporomycetes</taxon>
        <taxon>Peronosporales</taxon>
        <taxon>Peronosporaceae</taxon>
        <taxon>Peronospora</taxon>
    </lineage>
</organism>
<gene>
    <name evidence="1" type="ORF">PM001_LOCUS21797</name>
</gene>
<reference evidence="1" key="1">
    <citation type="submission" date="2024-01" db="EMBL/GenBank/DDBJ databases">
        <authorList>
            <person name="Webb A."/>
        </authorList>
    </citation>
    <scope>NUCLEOTIDE SEQUENCE</scope>
    <source>
        <strain evidence="1">Pm1</strain>
    </source>
</reference>